<accession>A0A0L8BRM7</accession>
<dbReference type="PATRIC" id="fig|106592.7.peg.1496"/>
<evidence type="ECO:0000313" key="3">
    <source>
        <dbReference type="Proteomes" id="UP000037425"/>
    </source>
</evidence>
<protein>
    <recommendedName>
        <fullName evidence="4">Periplasmic heavy metal sensor</fullName>
    </recommendedName>
</protein>
<dbReference type="Proteomes" id="UP000037425">
    <property type="component" value="Unassembled WGS sequence"/>
</dbReference>
<reference evidence="3" key="1">
    <citation type="submission" date="2015-07" db="EMBL/GenBank/DDBJ databases">
        <title>Whole genome sequence of an Ensifer adhaerens strain isolated from a cave pool in the Wind Cave National Park.</title>
        <authorList>
            <person name="Eng W.W.H."/>
            <person name="Gan H.M."/>
            <person name="Barton H.A."/>
            <person name="Savka M.A."/>
        </authorList>
    </citation>
    <scope>NUCLEOTIDE SEQUENCE [LARGE SCALE GENOMIC DNA]</scope>
    <source>
        <strain evidence="3">SD006</strain>
    </source>
</reference>
<keyword evidence="1" id="KW-0732">Signal</keyword>
<comment type="caution">
    <text evidence="2">The sequence shown here is derived from an EMBL/GenBank/DDBJ whole genome shotgun (WGS) entry which is preliminary data.</text>
</comment>
<dbReference type="RefSeq" id="WP_053250279.1">
    <property type="nucleotide sequence ID" value="NZ_LGAP01000012.1"/>
</dbReference>
<name>A0A0L8BRM7_ENSAD</name>
<evidence type="ECO:0000256" key="1">
    <source>
        <dbReference type="SAM" id="SignalP"/>
    </source>
</evidence>
<dbReference type="OrthoDB" id="7353511at2"/>
<gene>
    <name evidence="2" type="ORF">AC244_18490</name>
</gene>
<sequence length="172" mass="19091">MKSLFFVSLAVLLPLPAVAGGGHDHSSPYAGQQTREIKSLSSEDVAKLEKGEGWGLAKAAELNGIPGPSHVLKMKRELGLTSDQEALAEGIFEKMEHQAIVEGRKLVAAELALDIGFRSRSIDLPDLRERLHGIETSRANLRYIHLAAHLEMIRVLDERQIKQYNELRGYEQ</sequence>
<feature type="signal peptide" evidence="1">
    <location>
        <begin position="1"/>
        <end position="19"/>
    </location>
</feature>
<evidence type="ECO:0000313" key="2">
    <source>
        <dbReference type="EMBL" id="KOF17195.1"/>
    </source>
</evidence>
<dbReference type="EMBL" id="LGAP01000012">
    <property type="protein sequence ID" value="KOF17195.1"/>
    <property type="molecule type" value="Genomic_DNA"/>
</dbReference>
<evidence type="ECO:0008006" key="4">
    <source>
        <dbReference type="Google" id="ProtNLM"/>
    </source>
</evidence>
<dbReference type="AlphaFoldDB" id="A0A0L8BRM7"/>
<proteinExistence type="predicted"/>
<feature type="chain" id="PRO_5005581318" description="Periplasmic heavy metal sensor" evidence="1">
    <location>
        <begin position="20"/>
        <end position="172"/>
    </location>
</feature>
<dbReference type="Gene3D" id="1.20.120.1490">
    <property type="match status" value="1"/>
</dbReference>
<organism evidence="2 3">
    <name type="scientific">Ensifer adhaerens</name>
    <name type="common">Sinorhizobium morelense</name>
    <dbReference type="NCBI Taxonomy" id="106592"/>
    <lineage>
        <taxon>Bacteria</taxon>
        <taxon>Pseudomonadati</taxon>
        <taxon>Pseudomonadota</taxon>
        <taxon>Alphaproteobacteria</taxon>
        <taxon>Hyphomicrobiales</taxon>
        <taxon>Rhizobiaceae</taxon>
        <taxon>Sinorhizobium/Ensifer group</taxon>
        <taxon>Ensifer</taxon>
    </lineage>
</organism>